<evidence type="ECO:0000313" key="2">
    <source>
        <dbReference type="Proteomes" id="UP000320948"/>
    </source>
</evidence>
<accession>A0A6N4QY70</accession>
<gene>
    <name evidence="1" type="ORF">DI628_05925</name>
</gene>
<protein>
    <submittedName>
        <fullName evidence="1">Uncharacterized protein</fullName>
    </submittedName>
</protein>
<dbReference type="AlphaFoldDB" id="A0A6N4QY70"/>
<comment type="caution">
    <text evidence="1">The sequence shown here is derived from an EMBL/GenBank/DDBJ whole genome shotgun (WGS) entry which is preliminary data.</text>
</comment>
<evidence type="ECO:0000313" key="1">
    <source>
        <dbReference type="EMBL" id="TKW60445.1"/>
    </source>
</evidence>
<dbReference type="EMBL" id="VAFM01000002">
    <property type="protein sequence ID" value="TKW60445.1"/>
    <property type="molecule type" value="Genomic_DNA"/>
</dbReference>
<dbReference type="Proteomes" id="UP000320948">
    <property type="component" value="Unassembled WGS sequence"/>
</dbReference>
<reference evidence="1 2" key="1">
    <citation type="journal article" date="2017" name="Nat. Commun.">
        <title>In situ click chemistry generation of cyclooxygenase-2 inhibitors.</title>
        <authorList>
            <person name="Bhardwaj A."/>
            <person name="Kaur J."/>
            <person name="Wuest M."/>
            <person name="Wuest F."/>
        </authorList>
    </citation>
    <scope>NUCLEOTIDE SEQUENCE [LARGE SCALE GENOMIC DNA]</scope>
    <source>
        <strain evidence="1">S2_018_000_R2_106</strain>
    </source>
</reference>
<proteinExistence type="predicted"/>
<sequence length="65" mass="6823">MIKTVGFSVGAMMGPALLTGAILYASAPEAEAPIEEQTMVQAQDTGSVTEGAKVYKDYGVVWTKL</sequence>
<name>A0A6N4QY70_BLAVI</name>
<organism evidence="1 2">
    <name type="scientific">Blastochloris viridis</name>
    <name type="common">Rhodopseudomonas viridis</name>
    <dbReference type="NCBI Taxonomy" id="1079"/>
    <lineage>
        <taxon>Bacteria</taxon>
        <taxon>Pseudomonadati</taxon>
        <taxon>Pseudomonadota</taxon>
        <taxon>Alphaproteobacteria</taxon>
        <taxon>Hyphomicrobiales</taxon>
        <taxon>Blastochloridaceae</taxon>
        <taxon>Blastochloris</taxon>
    </lineage>
</organism>